<name>A0A1A9RDA6_EIKCO</name>
<sequence length="254" mass="28242">MWKLLILTATTIVSPVYAQTCAQADAALAQAYTQMKEGGSHSYAGSANENQRETAETRFHQTLSTYLQQSDSWACRFPRTTRAGIIIHTAPNGRLRSFSWDAQSGGTLREYHNLLQYRTPSGRSATQKGEGILTGIYSDTLGQHGTAYFVTSTGKYSNTLYGQSLSVWQISNDGLRPLNIIRTSKATNTLSYEYSASHSGRNEDFAYDVRSKTISFPLVPKVDANHPDAAYGAAQVSNRRIRYRFNGEQFVRLN</sequence>
<proteinExistence type="predicted"/>
<organism evidence="2 3">
    <name type="scientific">Eikenella corrodens</name>
    <dbReference type="NCBI Taxonomy" id="539"/>
    <lineage>
        <taxon>Bacteria</taxon>
        <taxon>Pseudomonadati</taxon>
        <taxon>Pseudomonadota</taxon>
        <taxon>Betaproteobacteria</taxon>
        <taxon>Neisseriales</taxon>
        <taxon>Neisseriaceae</taxon>
        <taxon>Eikenella</taxon>
    </lineage>
</organism>
<dbReference type="Proteomes" id="UP000078003">
    <property type="component" value="Unassembled WGS sequence"/>
</dbReference>
<feature type="chain" id="PRO_5008395683" evidence="1">
    <location>
        <begin position="19"/>
        <end position="254"/>
    </location>
</feature>
<accession>A0A1A9RDA6</accession>
<feature type="signal peptide" evidence="1">
    <location>
        <begin position="1"/>
        <end position="18"/>
    </location>
</feature>
<protein>
    <submittedName>
        <fullName evidence="2">Uncharacterized protein</fullName>
    </submittedName>
</protein>
<dbReference type="RefSeq" id="WP_064104504.1">
    <property type="nucleotide sequence ID" value="NZ_LXSF01000007.1"/>
</dbReference>
<reference evidence="3" key="1">
    <citation type="submission" date="2016-05" db="EMBL/GenBank/DDBJ databases">
        <title>Draft genome of Corynebacterium afermentans subsp. afermentans LCDC 88199T.</title>
        <authorList>
            <person name="Bernier A.-M."/>
            <person name="Bernard K."/>
        </authorList>
    </citation>
    <scope>NUCLEOTIDE SEQUENCE [LARGE SCALE GENOMIC DNA]</scope>
    <source>
        <strain evidence="3">NML01-0328</strain>
    </source>
</reference>
<evidence type="ECO:0000313" key="2">
    <source>
        <dbReference type="EMBL" id="OAM16126.1"/>
    </source>
</evidence>
<comment type="caution">
    <text evidence="2">The sequence shown here is derived from an EMBL/GenBank/DDBJ whole genome shotgun (WGS) entry which is preliminary data.</text>
</comment>
<keyword evidence="1" id="KW-0732">Signal</keyword>
<evidence type="ECO:0000256" key="1">
    <source>
        <dbReference type="SAM" id="SignalP"/>
    </source>
</evidence>
<evidence type="ECO:0000313" key="3">
    <source>
        <dbReference type="Proteomes" id="UP000078003"/>
    </source>
</evidence>
<gene>
    <name evidence="2" type="ORF">A7P85_06845</name>
</gene>
<dbReference type="EMBL" id="LXSF01000007">
    <property type="protein sequence ID" value="OAM16126.1"/>
    <property type="molecule type" value="Genomic_DNA"/>
</dbReference>
<dbReference type="AlphaFoldDB" id="A0A1A9RDA6"/>